<dbReference type="PANTHER" id="PTHR37467">
    <property type="entry name" value="EXPORTED CALCIUM-BINDING GLYCOPROTEIN-RELATED"/>
    <property type="match status" value="1"/>
</dbReference>
<dbReference type="InterPro" id="IPR053180">
    <property type="entry name" value="Ca-binding_acidic-repeat"/>
</dbReference>
<comment type="subcellular location">
    <subcellularLocation>
        <location evidence="1">Secreted</location>
    </subcellularLocation>
</comment>
<keyword evidence="4" id="KW-0106">Calcium</keyword>
<dbReference type="EMBL" id="AJSR01001405">
    <property type="protein sequence ID" value="EKM30980.1"/>
    <property type="molecule type" value="Genomic_DNA"/>
</dbReference>
<feature type="region of interest" description="Disordered" evidence="5">
    <location>
        <begin position="92"/>
        <end position="111"/>
    </location>
</feature>
<protein>
    <submittedName>
        <fullName evidence="6">Calcium-binding-like domain protein</fullName>
    </submittedName>
</protein>
<dbReference type="Proteomes" id="UP000008367">
    <property type="component" value="Unassembled WGS sequence"/>
</dbReference>
<dbReference type="InterPro" id="IPR028974">
    <property type="entry name" value="TSP_type-3_rpt"/>
</dbReference>
<evidence type="ECO:0000256" key="4">
    <source>
        <dbReference type="ARBA" id="ARBA00022837"/>
    </source>
</evidence>
<feature type="non-terminal residue" evidence="6">
    <location>
        <position position="111"/>
    </location>
</feature>
<evidence type="ECO:0000256" key="5">
    <source>
        <dbReference type="SAM" id="MobiDB-lite"/>
    </source>
</evidence>
<dbReference type="SUPFAM" id="SSF103647">
    <property type="entry name" value="TSP type-3 repeat"/>
    <property type="match status" value="1"/>
</dbReference>
<evidence type="ECO:0000256" key="2">
    <source>
        <dbReference type="ARBA" id="ARBA00022525"/>
    </source>
</evidence>
<feature type="non-terminal residue" evidence="6">
    <location>
        <position position="1"/>
    </location>
</feature>
<organism evidence="6 7">
    <name type="scientific">Vibrio harveyi</name>
    <name type="common">Beneckea harveyi</name>
    <dbReference type="NCBI Taxonomy" id="669"/>
    <lineage>
        <taxon>Bacteria</taxon>
        <taxon>Pseudomonadati</taxon>
        <taxon>Pseudomonadota</taxon>
        <taxon>Gammaproteobacteria</taxon>
        <taxon>Vibrionales</taxon>
        <taxon>Vibrionaceae</taxon>
        <taxon>Vibrio</taxon>
    </lineage>
</organism>
<evidence type="ECO:0000313" key="7">
    <source>
        <dbReference type="Proteomes" id="UP000008367"/>
    </source>
</evidence>
<keyword evidence="3" id="KW-0732">Signal</keyword>
<reference evidence="6 7" key="1">
    <citation type="submission" date="2012-10" db="EMBL/GenBank/DDBJ databases">
        <title>Genome sequence of Vibrio Cholerae HENC-02.</title>
        <authorList>
            <person name="Eppinger M."/>
            <person name="Hasan N.A."/>
            <person name="Sengamalay N."/>
            <person name="Hine E."/>
            <person name="Su Q."/>
            <person name="Daugherty S.C."/>
            <person name="Young S."/>
            <person name="Sadzewicz L."/>
            <person name="Tallon L."/>
            <person name="Cebula T.A."/>
            <person name="Ravel J."/>
            <person name="Colwell R.R."/>
        </authorList>
    </citation>
    <scope>NUCLEOTIDE SEQUENCE [LARGE SCALE GENOMIC DNA]</scope>
    <source>
        <strain evidence="6 7">HENC-02</strain>
    </source>
</reference>
<dbReference type="InterPro" id="IPR059100">
    <property type="entry name" value="TSP3_bac"/>
</dbReference>
<dbReference type="AlphaFoldDB" id="A0A454CX59"/>
<evidence type="ECO:0000256" key="1">
    <source>
        <dbReference type="ARBA" id="ARBA00004613"/>
    </source>
</evidence>
<dbReference type="PANTHER" id="PTHR37467:SF1">
    <property type="entry name" value="EXPORTED CALCIUM-BINDING GLYCOPROTEIN"/>
    <property type="match status" value="1"/>
</dbReference>
<dbReference type="Gene3D" id="4.10.1080.10">
    <property type="entry name" value="TSP type-3 repeat"/>
    <property type="match status" value="1"/>
</dbReference>
<proteinExistence type="predicted"/>
<feature type="compositionally biased region" description="Polar residues" evidence="5">
    <location>
        <begin position="93"/>
        <end position="111"/>
    </location>
</feature>
<dbReference type="GO" id="GO:0005509">
    <property type="term" value="F:calcium ion binding"/>
    <property type="evidence" value="ECO:0007669"/>
    <property type="project" value="InterPro"/>
</dbReference>
<evidence type="ECO:0000256" key="3">
    <source>
        <dbReference type="ARBA" id="ARBA00022729"/>
    </source>
</evidence>
<accession>A0A454CX59</accession>
<keyword evidence="2" id="KW-0964">Secreted</keyword>
<comment type="caution">
    <text evidence="6">The sequence shown here is derived from an EMBL/GenBank/DDBJ whole genome shotgun (WGS) entry which is preliminary data.</text>
</comment>
<name>A0A454CX59_VIBHA</name>
<evidence type="ECO:0000313" key="6">
    <source>
        <dbReference type="EMBL" id="EKM30980.1"/>
    </source>
</evidence>
<sequence>ENAATGVFDAQLSSAQLLQVAERQVDTDGDGLTDRQELALCTDINNADSDGDGLLDGIEVGAETGRHLSDPCSSDTDNDGIDDHWEYEFGSDPLTSDVGNLHSNGTSYWQA</sequence>
<dbReference type="Pfam" id="PF18884">
    <property type="entry name" value="TSP3_bac"/>
    <property type="match status" value="3"/>
</dbReference>
<gene>
    <name evidence="6" type="primary">cbp</name>
    <name evidence="6" type="ORF">VCHENC02_3328</name>
</gene>